<feature type="compositionally biased region" description="Low complexity" evidence="1">
    <location>
        <begin position="36"/>
        <end position="48"/>
    </location>
</feature>
<protein>
    <submittedName>
        <fullName evidence="2">Uncharacterized protein</fullName>
    </submittedName>
</protein>
<dbReference type="AlphaFoldDB" id="A0A0P1BN66"/>
<evidence type="ECO:0000313" key="2">
    <source>
        <dbReference type="EMBL" id="CEH17949.1"/>
    </source>
</evidence>
<dbReference type="EMBL" id="CCYA01000265">
    <property type="protein sequence ID" value="CEH17949.1"/>
    <property type="molecule type" value="Genomic_DNA"/>
</dbReference>
<feature type="region of interest" description="Disordered" evidence="1">
    <location>
        <begin position="36"/>
        <end position="72"/>
    </location>
</feature>
<dbReference type="OrthoDB" id="2568455at2759"/>
<dbReference type="Proteomes" id="UP000054845">
    <property type="component" value="Unassembled WGS sequence"/>
</dbReference>
<name>A0A0P1BN66_9BASI</name>
<feature type="region of interest" description="Disordered" evidence="1">
    <location>
        <begin position="1"/>
        <end position="23"/>
    </location>
</feature>
<feature type="region of interest" description="Disordered" evidence="1">
    <location>
        <begin position="226"/>
        <end position="266"/>
    </location>
</feature>
<proteinExistence type="predicted"/>
<feature type="compositionally biased region" description="Basic and acidic residues" evidence="1">
    <location>
        <begin position="253"/>
        <end position="263"/>
    </location>
</feature>
<organism evidence="2 3">
    <name type="scientific">Ceraceosorus bombacis</name>
    <dbReference type="NCBI Taxonomy" id="401625"/>
    <lineage>
        <taxon>Eukaryota</taxon>
        <taxon>Fungi</taxon>
        <taxon>Dikarya</taxon>
        <taxon>Basidiomycota</taxon>
        <taxon>Ustilaginomycotina</taxon>
        <taxon>Exobasidiomycetes</taxon>
        <taxon>Ceraceosorales</taxon>
        <taxon>Ceraceosoraceae</taxon>
        <taxon>Ceraceosorus</taxon>
    </lineage>
</organism>
<evidence type="ECO:0000256" key="1">
    <source>
        <dbReference type="SAM" id="MobiDB-lite"/>
    </source>
</evidence>
<feature type="compositionally biased region" description="Gly residues" evidence="1">
    <location>
        <begin position="58"/>
        <end position="68"/>
    </location>
</feature>
<feature type="compositionally biased region" description="Low complexity" evidence="1">
    <location>
        <begin position="242"/>
        <end position="252"/>
    </location>
</feature>
<evidence type="ECO:0000313" key="3">
    <source>
        <dbReference type="Proteomes" id="UP000054845"/>
    </source>
</evidence>
<keyword evidence="3" id="KW-1185">Reference proteome</keyword>
<reference evidence="2 3" key="1">
    <citation type="submission" date="2014-09" db="EMBL/GenBank/DDBJ databases">
        <authorList>
            <person name="Magalhaes I.L.F."/>
            <person name="Oliveira U."/>
            <person name="Santos F.R."/>
            <person name="Vidigal T.H.D.A."/>
            <person name="Brescovit A.D."/>
            <person name="Santos A.J."/>
        </authorList>
    </citation>
    <scope>NUCLEOTIDE SEQUENCE [LARGE SCALE GENOMIC DNA]</scope>
</reference>
<sequence length="289" mass="30645">MSDSTQADAASAPGNDESYSVASSVIDSSSAAASLARSARSAASHQSATTDKRSSFGGSSGSGSGGEVVGAKVDMDSKERLKRWRGFVQTHAKRNNVGTHPWFAAIATVLRLQALVDQHAGAGKVCLEWELDDAVLMEAGGDAFTDAAVAALKGTLGWSEVGPHLRSNGMVTATTELDDPFSDPDPASSVAPLTRAWIVSATLTNPELRSLARCIPSHVFARSFKENPPDFRMATDTVPARSPKTSPSQQQQSKKEKETDVEGQKINALRLKSIRLPTAHYGGNRTNFF</sequence>
<accession>A0A0P1BN66</accession>